<accession>A0A7X0SKQ6</accession>
<comment type="caution">
    <text evidence="2">The sequence shown here is derived from an EMBL/GenBank/DDBJ whole genome shotgun (WGS) entry which is preliminary data.</text>
</comment>
<organism evidence="2 3">
    <name type="scientific">Cohnella zeiphila</name>
    <dbReference type="NCBI Taxonomy" id="2761120"/>
    <lineage>
        <taxon>Bacteria</taxon>
        <taxon>Bacillati</taxon>
        <taxon>Bacillota</taxon>
        <taxon>Bacilli</taxon>
        <taxon>Bacillales</taxon>
        <taxon>Paenibacillaceae</taxon>
        <taxon>Cohnella</taxon>
    </lineage>
</organism>
<evidence type="ECO:0000313" key="3">
    <source>
        <dbReference type="Proteomes" id="UP000564644"/>
    </source>
</evidence>
<evidence type="ECO:0000313" key="2">
    <source>
        <dbReference type="EMBL" id="MBB6731681.1"/>
    </source>
</evidence>
<sequence>MTVKSNPAAGGTVWEYWWNGKQLIDHTDYGREMQSSLAFTDSDALPTEGGDFTASSDPNWMHG</sequence>
<reference evidence="2 3" key="1">
    <citation type="submission" date="2020-08" db="EMBL/GenBank/DDBJ databases">
        <title>Cohnella phylogeny.</title>
        <authorList>
            <person name="Dunlap C."/>
        </authorList>
    </citation>
    <scope>NUCLEOTIDE SEQUENCE [LARGE SCALE GENOMIC DNA]</scope>
    <source>
        <strain evidence="2 3">CBP 2801</strain>
    </source>
</reference>
<keyword evidence="3" id="KW-1185">Reference proteome</keyword>
<dbReference type="RefSeq" id="WP_185129351.1">
    <property type="nucleotide sequence ID" value="NZ_JACJVO010000013.1"/>
</dbReference>
<protein>
    <submittedName>
        <fullName evidence="2">Uncharacterized protein</fullName>
    </submittedName>
</protein>
<proteinExistence type="predicted"/>
<dbReference type="EMBL" id="JACJVO010000013">
    <property type="protein sequence ID" value="MBB6731681.1"/>
    <property type="molecule type" value="Genomic_DNA"/>
</dbReference>
<evidence type="ECO:0000256" key="1">
    <source>
        <dbReference type="SAM" id="MobiDB-lite"/>
    </source>
</evidence>
<feature type="compositionally biased region" description="Polar residues" evidence="1">
    <location>
        <begin position="53"/>
        <end position="63"/>
    </location>
</feature>
<feature type="region of interest" description="Disordered" evidence="1">
    <location>
        <begin position="39"/>
        <end position="63"/>
    </location>
</feature>
<dbReference type="Proteomes" id="UP000564644">
    <property type="component" value="Unassembled WGS sequence"/>
</dbReference>
<gene>
    <name evidence="2" type="ORF">H7C18_12235</name>
</gene>
<name>A0A7X0SKQ6_9BACL</name>
<dbReference type="AlphaFoldDB" id="A0A7X0SKQ6"/>